<evidence type="ECO:0000313" key="2">
    <source>
        <dbReference type="EMBL" id="CAA9537664.1"/>
    </source>
</evidence>
<proteinExistence type="predicted"/>
<reference evidence="2" key="1">
    <citation type="submission" date="2020-02" db="EMBL/GenBank/DDBJ databases">
        <authorList>
            <person name="Meier V. D."/>
        </authorList>
    </citation>
    <scope>NUCLEOTIDE SEQUENCE</scope>
    <source>
        <strain evidence="2">AVDCRST_MAG85</strain>
    </source>
</reference>
<feature type="non-terminal residue" evidence="2">
    <location>
        <position position="1"/>
    </location>
</feature>
<feature type="region of interest" description="Disordered" evidence="1">
    <location>
        <begin position="41"/>
        <end position="62"/>
    </location>
</feature>
<dbReference type="AlphaFoldDB" id="A0A6J4U0M4"/>
<accession>A0A6J4U0M4</accession>
<sequence>VRLDVLDRVRADRRAGRDLQLLLDLRERDLLVLRDEVAQRPRTRAAHVTRAPQEHLGEDLRDGRDEHARRRLVEVRVGERRDLLRVGRLAERRLDVGPDDEHVVPPSHVAERLHEPARERVGRADEGAGQRVGRRELRLV</sequence>
<protein>
    <submittedName>
        <fullName evidence="2">Uncharacterized protein</fullName>
    </submittedName>
</protein>
<organism evidence="2">
    <name type="scientific">uncultured Solirubrobacteraceae bacterium</name>
    <dbReference type="NCBI Taxonomy" id="1162706"/>
    <lineage>
        <taxon>Bacteria</taxon>
        <taxon>Bacillati</taxon>
        <taxon>Actinomycetota</taxon>
        <taxon>Thermoleophilia</taxon>
        <taxon>Solirubrobacterales</taxon>
        <taxon>Solirubrobacteraceae</taxon>
        <taxon>environmental samples</taxon>
    </lineage>
</organism>
<dbReference type="EMBL" id="CADCVT010000487">
    <property type="protein sequence ID" value="CAA9537664.1"/>
    <property type="molecule type" value="Genomic_DNA"/>
</dbReference>
<feature type="non-terminal residue" evidence="2">
    <location>
        <position position="140"/>
    </location>
</feature>
<name>A0A6J4U0M4_9ACTN</name>
<feature type="compositionally biased region" description="Basic and acidic residues" evidence="1">
    <location>
        <begin position="52"/>
        <end position="62"/>
    </location>
</feature>
<feature type="region of interest" description="Disordered" evidence="1">
    <location>
        <begin position="97"/>
        <end position="140"/>
    </location>
</feature>
<gene>
    <name evidence="2" type="ORF">AVDCRST_MAG85-4286</name>
</gene>
<evidence type="ECO:0000256" key="1">
    <source>
        <dbReference type="SAM" id="MobiDB-lite"/>
    </source>
</evidence>